<dbReference type="InterPro" id="IPR020806">
    <property type="entry name" value="PKS_PP-bd"/>
</dbReference>
<dbReference type="InterPro" id="IPR020802">
    <property type="entry name" value="TesA-like"/>
</dbReference>
<gene>
    <name evidence="6" type="ORF">NIDE2162</name>
</gene>
<dbReference type="Pfam" id="PF00975">
    <property type="entry name" value="Thioesterase"/>
    <property type="match status" value="1"/>
</dbReference>
<dbReference type="Pfam" id="PF13193">
    <property type="entry name" value="AMP-binding_C"/>
    <property type="match status" value="2"/>
</dbReference>
<dbReference type="InterPro" id="IPR000873">
    <property type="entry name" value="AMP-dep_synth/lig_dom"/>
</dbReference>
<dbReference type="Gene3D" id="3.40.50.12780">
    <property type="entry name" value="N-terminal domain of ligase-like"/>
    <property type="match status" value="1"/>
</dbReference>
<comment type="similarity">
    <text evidence="2">Belongs to the ATP-dependent AMP-binding enzyme family.</text>
</comment>
<dbReference type="Pfam" id="PF00501">
    <property type="entry name" value="AMP-binding"/>
    <property type="match status" value="2"/>
</dbReference>
<dbReference type="FunFam" id="1.10.1200.10:FF:000016">
    <property type="entry name" value="Non-ribosomal peptide synthase"/>
    <property type="match status" value="1"/>
</dbReference>
<keyword evidence="3" id="KW-0596">Phosphopantetheine</keyword>
<dbReference type="GO" id="GO:0043041">
    <property type="term" value="P:amino acid activation for nonribosomal peptide biosynthetic process"/>
    <property type="evidence" value="ECO:0007669"/>
    <property type="project" value="TreeGrafter"/>
</dbReference>
<dbReference type="InterPro" id="IPR010071">
    <property type="entry name" value="AA_adenyl_dom"/>
</dbReference>
<dbReference type="NCBIfam" id="NF003417">
    <property type="entry name" value="PRK04813.1"/>
    <property type="match status" value="2"/>
</dbReference>
<dbReference type="SMART" id="SM00824">
    <property type="entry name" value="PKS_TE"/>
    <property type="match status" value="1"/>
</dbReference>
<dbReference type="InterPro" id="IPR042099">
    <property type="entry name" value="ANL_N_sf"/>
</dbReference>
<dbReference type="SUPFAM" id="SSF47336">
    <property type="entry name" value="ACP-like"/>
    <property type="match status" value="2"/>
</dbReference>
<dbReference type="InterPro" id="IPR036736">
    <property type="entry name" value="ACP-like_sf"/>
</dbReference>
<dbReference type="EMBL" id="FP929003">
    <property type="protein sequence ID" value="CBK41882.1"/>
    <property type="molecule type" value="Genomic_DNA"/>
</dbReference>
<dbReference type="Pfam" id="PF00550">
    <property type="entry name" value="PP-binding"/>
    <property type="match status" value="2"/>
</dbReference>
<dbReference type="Pfam" id="PF00668">
    <property type="entry name" value="Condensation"/>
    <property type="match status" value="2"/>
</dbReference>
<dbReference type="GO" id="GO:0044550">
    <property type="term" value="P:secondary metabolite biosynthetic process"/>
    <property type="evidence" value="ECO:0007669"/>
    <property type="project" value="UniProtKB-ARBA"/>
</dbReference>
<dbReference type="GO" id="GO:0005737">
    <property type="term" value="C:cytoplasm"/>
    <property type="evidence" value="ECO:0007669"/>
    <property type="project" value="TreeGrafter"/>
</dbReference>
<dbReference type="STRING" id="330214.NIDE2162"/>
<dbReference type="InterPro" id="IPR029058">
    <property type="entry name" value="AB_hydrolase_fold"/>
</dbReference>
<evidence type="ECO:0000256" key="1">
    <source>
        <dbReference type="ARBA" id="ARBA00001957"/>
    </source>
</evidence>
<dbReference type="InterPro" id="IPR006162">
    <property type="entry name" value="Ppantetheine_attach_site"/>
</dbReference>
<evidence type="ECO:0000256" key="3">
    <source>
        <dbReference type="ARBA" id="ARBA00022450"/>
    </source>
</evidence>
<dbReference type="FunFam" id="1.10.1200.10:FF:000005">
    <property type="entry name" value="Nonribosomal peptide synthetase 1"/>
    <property type="match status" value="1"/>
</dbReference>
<proteinExistence type="inferred from homology"/>
<dbReference type="SUPFAM" id="SSF52777">
    <property type="entry name" value="CoA-dependent acyltransferases"/>
    <property type="match status" value="4"/>
</dbReference>
<dbReference type="OrthoDB" id="9757538at2"/>
<evidence type="ECO:0000313" key="7">
    <source>
        <dbReference type="Proteomes" id="UP000001660"/>
    </source>
</evidence>
<reference evidence="6 7" key="1">
    <citation type="journal article" date="2010" name="Proc. Natl. Acad. Sci. U.S.A.">
        <title>A Nitrospira metagenome illuminates the physiology and evolution of globally important nitrite-oxidizing bacteria.</title>
        <authorList>
            <person name="Lucker S."/>
            <person name="Wagner M."/>
            <person name="Maixner F."/>
            <person name="Pelletier E."/>
            <person name="Koch H."/>
            <person name="Vacherie B."/>
            <person name="Rattei T."/>
            <person name="Sinninghe Damste J."/>
            <person name="Spieck E."/>
            <person name="Le Paslier D."/>
            <person name="Daims H."/>
        </authorList>
    </citation>
    <scope>NUCLEOTIDE SEQUENCE [LARGE SCALE GENOMIC DNA]</scope>
</reference>
<dbReference type="PROSITE" id="PS50075">
    <property type="entry name" value="CARRIER"/>
    <property type="match status" value="2"/>
</dbReference>
<dbReference type="Gene3D" id="3.40.50.1820">
    <property type="entry name" value="alpha/beta hydrolase"/>
    <property type="match status" value="1"/>
</dbReference>
<protein>
    <submittedName>
        <fullName evidence="6">Putative Multi-domain non-ribosomal peptide synthetase</fullName>
    </submittedName>
</protein>
<dbReference type="HOGENOM" id="CLU_000022_0_12_0"/>
<dbReference type="KEGG" id="nde:NIDE2162"/>
<dbReference type="InterPro" id="IPR045851">
    <property type="entry name" value="AMP-bd_C_sf"/>
</dbReference>
<dbReference type="Gene3D" id="3.30.559.30">
    <property type="entry name" value="Nonribosomal peptide synthetase, condensation domain"/>
    <property type="match status" value="2"/>
</dbReference>
<dbReference type="Proteomes" id="UP000001660">
    <property type="component" value="Chromosome"/>
</dbReference>
<dbReference type="SUPFAM" id="SSF56801">
    <property type="entry name" value="Acetyl-CoA synthetase-like"/>
    <property type="match status" value="2"/>
</dbReference>
<dbReference type="Gene3D" id="3.40.50.980">
    <property type="match status" value="2"/>
</dbReference>
<dbReference type="InterPro" id="IPR025110">
    <property type="entry name" value="AMP-bd_C"/>
</dbReference>
<dbReference type="InterPro" id="IPR020845">
    <property type="entry name" value="AMP-binding_CS"/>
</dbReference>
<dbReference type="GO" id="GO:0031177">
    <property type="term" value="F:phosphopantetheine binding"/>
    <property type="evidence" value="ECO:0007669"/>
    <property type="project" value="InterPro"/>
</dbReference>
<name>D8PF73_9BACT</name>
<keyword evidence="7" id="KW-1185">Reference proteome</keyword>
<dbReference type="CDD" id="cd19531">
    <property type="entry name" value="LCL_NRPS-like"/>
    <property type="match status" value="1"/>
</dbReference>
<evidence type="ECO:0000313" key="6">
    <source>
        <dbReference type="EMBL" id="CBK41882.1"/>
    </source>
</evidence>
<dbReference type="PROSITE" id="PS00455">
    <property type="entry name" value="AMP_BINDING"/>
    <property type="match status" value="2"/>
</dbReference>
<dbReference type="PANTHER" id="PTHR45527:SF1">
    <property type="entry name" value="FATTY ACID SYNTHASE"/>
    <property type="match status" value="1"/>
</dbReference>
<dbReference type="InterPro" id="IPR023213">
    <property type="entry name" value="CAT-like_dom_sf"/>
</dbReference>
<dbReference type="InterPro" id="IPR001031">
    <property type="entry name" value="Thioesterase"/>
</dbReference>
<dbReference type="FunFam" id="3.30.559.10:FF:000012">
    <property type="entry name" value="Non-ribosomal peptide synthetase"/>
    <property type="match status" value="1"/>
</dbReference>
<evidence type="ECO:0000259" key="5">
    <source>
        <dbReference type="PROSITE" id="PS50075"/>
    </source>
</evidence>
<dbReference type="PANTHER" id="PTHR45527">
    <property type="entry name" value="NONRIBOSOMAL PEPTIDE SYNTHETASE"/>
    <property type="match status" value="1"/>
</dbReference>
<evidence type="ECO:0000256" key="2">
    <source>
        <dbReference type="ARBA" id="ARBA00006432"/>
    </source>
</evidence>
<dbReference type="FunFam" id="3.30.300.30:FF:000010">
    <property type="entry name" value="Enterobactin synthetase component F"/>
    <property type="match status" value="2"/>
</dbReference>
<dbReference type="NCBIfam" id="TIGR01733">
    <property type="entry name" value="AA-adenyl-dom"/>
    <property type="match status" value="2"/>
</dbReference>
<organism evidence="6 7">
    <name type="scientific">Nitrospira defluvii</name>
    <dbReference type="NCBI Taxonomy" id="330214"/>
    <lineage>
        <taxon>Bacteria</taxon>
        <taxon>Pseudomonadati</taxon>
        <taxon>Nitrospirota</taxon>
        <taxon>Nitrospiria</taxon>
        <taxon>Nitrospirales</taxon>
        <taxon>Nitrospiraceae</taxon>
        <taxon>Nitrospira</taxon>
    </lineage>
</organism>
<comment type="cofactor">
    <cofactor evidence="1">
        <name>pantetheine 4'-phosphate</name>
        <dbReference type="ChEBI" id="CHEBI:47942"/>
    </cofactor>
</comment>
<dbReference type="Gene3D" id="2.30.38.10">
    <property type="entry name" value="Luciferase, Domain 3"/>
    <property type="match status" value="1"/>
</dbReference>
<dbReference type="eggNOG" id="COG1020">
    <property type="taxonomic scope" value="Bacteria"/>
</dbReference>
<evidence type="ECO:0000256" key="4">
    <source>
        <dbReference type="ARBA" id="ARBA00022553"/>
    </source>
</evidence>
<sequence>MHQDIEIEGLRLSPHQKRLWLWQSRGHVGQARALFKLDGVFDDEAVQKALAHTIARHDSLRTTFYREPGMKVPFQVINEESDVLWRRVDLRHLPDERDREQAANEAAHRTDDRDWEARPLVRATLYRLTDDHARLVLDLPGLCADTCSLSNMAIELGRLLDGDDGGWEGEAPVQYSQFSEWHHDLLEGAEADQGRAWWARRRPTGDQAVPLPFEQAGRPEGREPAARPVHRICSAMETEGLRGAAATAQVSLPVLLYACWSALLYRLTSRRDLICWWRTDGRPYEELQGGIGLFERWLPLHLRIEGNMALQDLLALAAREHGQAEDWQHYYPAEQDDEEAVAVREGIGFEYGRRAKPNRTVAGVITLAGSTFCAEPFKLRLACLEDEADLALTWHIDGERIPSEMVQSLADRYVELLRTIPGRLAVAIDDLDIVGTRERIRLTRELNQTARPLDSCLPMHRLIEAQAARRPSFPALVAGERRLSYDDLNRQANRVAHGLRRRGVQPGDRVGLCLDRSADMIVAMLGVLKAGAAYVPVDPAHAAVRLAPQMAHSGARLLVTQGGSAQARPVFDGVILDIREAVAHEPDGNLDLAFSPDDLAYVIYTSGSTGQPKGVAVSHRNLANYTLAISRQLDLREPFHFATVSTLSADLGHTAIFPALTSGGCLHVIGYETATDGRLFASYLQEHPIDVLKIVPSHFKALMATGDGQALWPRRFLLFGGEALSWDLVEQVRRQAACIVVNHYGPTETTVGALTTVVTDNKGVRLARTVPIGRPIDNLEAYILDARQEPVPVGAAGELYLGGAGVARGYWEQPERTAERFLPHPHASQPGARLYRTGDLARRLPDGSIEFLGRADHQVKIRGFRIELGEIESVLRRHPAVQDAVVMAREDGNAELYLAAYLVARTTEPDRQAIQDFLRSHLPDYMVPTAVTSLPALPLTANGKVDRRALPEPDREGGGTSRFVAPGSVTEEILAAIWSEVLKREGIGIHDNFFDLGGHSLLATQVMSRLRQAFRVDLPLRTVFESPDIAQLAGVIDATKGIAGGDQPPPIQPRLRTGSLPLSFAQERLWVLAQLDPEGVAYNIPIALRVTGPLDVTALERSFNEVVRRHESLRTTFQSLNGVPVQVVASSLRLPVTVIDLQHLPVEARDQAAVRLAGVESQRPFDLRYGPLLRVSLIRLQPNEHVLLLTLHHIVSDAWSAHVLVKEVTALYDAFAAGRASSLPDLPLQYGDFSQWQRAWLSGTVLKRELEFWRTSLGGDLPVMELPTDRPRPALQTSRGAMAGATIPAELSAEVAALSRRMGATLYMTLLSAFFILLTRMTGQTDLIVGTPIANRTRKETEGLIGFFVNTLAIRTKVFGHSSMADVLANVREACLDAYAHQDMPFEKLVDALQPKRDVSRSPVFQVMFDLQNAPVSELNIHGLEFQPIEIETTTAKFDLSMTVQDQDGRLLVAMEYNSDLFEAATIERLLDRYQQVLAGMTGDIRTGIGSIHLLTAQERQAVLAVNRTHASSEPSQSLPALIERRAAQTPDAPALVLQDHVMSYRDLNDKSNRLARWLRKRGVEPERRVGISMERSFDMVVALLGIMKAGGVYVPIDPTYPAGRQHNLVVDAGVDLILRHGTAMPEADSFPVPVLSLDRLNAELDTVSGENLDRPISMEQAAYVIYTSGSTGTPKGVVVFHRALCQHLMAAAAAYELSPADRVLQFAAVSFDVASEEVWTTLISGAAVVLQPCRLFDSIPAFLDFLDRQRVTVAGLPASYWHQWVDAFEQADCSVPSRVRLLIVGNEPVASSDLKRWRRRVGRNVRWLNAYGPTEATITASLYDPSLSGEELALHTVPIGRPLPGRSMYVLDRHLEPVPFDVPGEVYIGGETLARGYLADPERTAGLFIPDPFGGRPGARLYRTGDRALVRSDGTIEFHGRFDDQVKLRGFRIEPGEIEERLRRHPDVRTGLVVPRDDAEGRTRLVAYVVVREDAQFDEPDLRRWLASTLPDYMVPFLMLPLTELPRTPGGKVDRGALPTPDWSGVSRQSYVAPATPLQRQLAAMWSEVLGVGRIGLHDNFFDVGGHSLLAVQLIARIQNVVDGPLALMELFQFPTLATLAEHLEGERRDLSPEILLLREGGHAPPLFCFDPTGTHVQAYRPLALSMANERPVYGLSLSHLFTMRWQDVTVQQLAEQQARLIRERQPKGPYHLLGWSNGGVLALAVARLLERAGESVAFLGLLDTQPDQAVSAADDSTPVEELVRYIRRDRKGDFESIPQQERESLQQRLTTLADDERLEYAIQWARERNFLSDEEAQASIGSLKLGYALAREAARFLTVTRSSPVQASIHVWWTTSTLARHGKGPVDWSAHTTGVVSVDTVVGDHVDAVHSIDVHQRIGDKLAGLRAPSA</sequence>
<feature type="domain" description="Carrier" evidence="5">
    <location>
        <begin position="2034"/>
        <end position="2109"/>
    </location>
</feature>
<dbReference type="FunFam" id="3.40.50.980:FF:000001">
    <property type="entry name" value="Non-ribosomal peptide synthetase"/>
    <property type="match status" value="2"/>
</dbReference>
<dbReference type="PROSITE" id="PS00012">
    <property type="entry name" value="PHOSPHOPANTETHEINE"/>
    <property type="match status" value="1"/>
</dbReference>
<dbReference type="GO" id="GO:0072330">
    <property type="term" value="P:monocarboxylic acid biosynthetic process"/>
    <property type="evidence" value="ECO:0007669"/>
    <property type="project" value="UniProtKB-ARBA"/>
</dbReference>
<dbReference type="Gene3D" id="3.30.300.30">
    <property type="match status" value="2"/>
</dbReference>
<dbReference type="SUPFAM" id="SSF53474">
    <property type="entry name" value="alpha/beta-Hydrolases"/>
    <property type="match status" value="1"/>
</dbReference>
<dbReference type="InterPro" id="IPR001242">
    <property type="entry name" value="Condensation_dom"/>
</dbReference>
<dbReference type="GO" id="GO:0003824">
    <property type="term" value="F:catalytic activity"/>
    <property type="evidence" value="ECO:0007669"/>
    <property type="project" value="InterPro"/>
</dbReference>
<dbReference type="Gene3D" id="3.30.559.10">
    <property type="entry name" value="Chloramphenicol acetyltransferase-like domain"/>
    <property type="match status" value="2"/>
</dbReference>
<accession>D8PF73</accession>
<dbReference type="CDD" id="cd05930">
    <property type="entry name" value="A_NRPS"/>
    <property type="match status" value="2"/>
</dbReference>
<dbReference type="FunFam" id="3.40.50.12780:FF:000012">
    <property type="entry name" value="Non-ribosomal peptide synthetase"/>
    <property type="match status" value="2"/>
</dbReference>
<dbReference type="InterPro" id="IPR009081">
    <property type="entry name" value="PP-bd_ACP"/>
</dbReference>
<dbReference type="Gene3D" id="1.10.1200.10">
    <property type="entry name" value="ACP-like"/>
    <property type="match status" value="2"/>
</dbReference>
<dbReference type="FunFam" id="3.30.559.30:FF:000001">
    <property type="entry name" value="Non-ribosomal peptide synthetase"/>
    <property type="match status" value="1"/>
</dbReference>
<dbReference type="SMART" id="SM00823">
    <property type="entry name" value="PKS_PP"/>
    <property type="match status" value="2"/>
</dbReference>
<dbReference type="FunFam" id="2.30.38.10:FF:000001">
    <property type="entry name" value="Non-ribosomal peptide synthetase PvdI"/>
    <property type="match status" value="1"/>
</dbReference>
<keyword evidence="4" id="KW-0597">Phosphoprotein</keyword>
<feature type="domain" description="Carrier" evidence="5">
    <location>
        <begin position="965"/>
        <end position="1040"/>
    </location>
</feature>